<proteinExistence type="predicted"/>
<dbReference type="InterPro" id="IPR007168">
    <property type="entry name" value="Phageshock_PspC_N"/>
</dbReference>
<evidence type="ECO:0000259" key="2">
    <source>
        <dbReference type="Pfam" id="PF04024"/>
    </source>
</evidence>
<organism evidence="3 4">
    <name type="scientific">Neptunicella marina</name>
    <dbReference type="NCBI Taxonomy" id="2125989"/>
    <lineage>
        <taxon>Bacteria</taxon>
        <taxon>Pseudomonadati</taxon>
        <taxon>Pseudomonadota</taxon>
        <taxon>Gammaproteobacteria</taxon>
        <taxon>Alteromonadales</taxon>
        <taxon>Alteromonadaceae</taxon>
        <taxon>Neptunicella</taxon>
    </lineage>
</organism>
<gene>
    <name evidence="3" type="ORF">H8B19_07180</name>
</gene>
<dbReference type="Pfam" id="PF04024">
    <property type="entry name" value="PspC"/>
    <property type="match status" value="1"/>
</dbReference>
<keyword evidence="1" id="KW-0812">Transmembrane</keyword>
<feature type="domain" description="Phage shock protein PspC N-terminal" evidence="2">
    <location>
        <begin position="9"/>
        <end position="63"/>
    </location>
</feature>
<reference evidence="3" key="2">
    <citation type="submission" date="2020-08" db="EMBL/GenBank/DDBJ databases">
        <authorList>
            <person name="Lai Q."/>
        </authorList>
    </citation>
    <scope>NUCLEOTIDE SEQUENCE</scope>
    <source>
        <strain evidence="3">S27-2</strain>
    </source>
</reference>
<reference evidence="3" key="1">
    <citation type="journal article" date="2018" name="Int. J. Syst. Evol. Microbiol.">
        <title>Neptunicella marina gen. nov., sp. nov., isolated from surface seawater.</title>
        <authorList>
            <person name="Liu X."/>
            <person name="Lai Q."/>
            <person name="Du Y."/>
            <person name="Zhang X."/>
            <person name="Liu Z."/>
            <person name="Sun F."/>
            <person name="Shao Z."/>
        </authorList>
    </citation>
    <scope>NUCLEOTIDE SEQUENCE</scope>
    <source>
        <strain evidence="3">S27-2</strain>
    </source>
</reference>
<dbReference type="RefSeq" id="WP_186506116.1">
    <property type="nucleotide sequence ID" value="NZ_JACNEP010000004.1"/>
</dbReference>
<dbReference type="Proteomes" id="UP000601768">
    <property type="component" value="Unassembled WGS sequence"/>
</dbReference>
<evidence type="ECO:0000313" key="4">
    <source>
        <dbReference type="Proteomes" id="UP000601768"/>
    </source>
</evidence>
<evidence type="ECO:0000256" key="1">
    <source>
        <dbReference type="SAM" id="Phobius"/>
    </source>
</evidence>
<dbReference type="AlphaFoldDB" id="A0A8J6LXL6"/>
<dbReference type="EMBL" id="JACNEP010000004">
    <property type="protein sequence ID" value="MBC3765654.1"/>
    <property type="molecule type" value="Genomic_DNA"/>
</dbReference>
<name>A0A8J6LXL6_9ALTE</name>
<keyword evidence="1" id="KW-1133">Transmembrane helix</keyword>
<feature type="transmembrane region" description="Helical" evidence="1">
    <location>
        <begin position="37"/>
        <end position="57"/>
    </location>
</feature>
<accession>A0A8J6LXL6</accession>
<keyword evidence="1" id="KW-0472">Membrane</keyword>
<protein>
    <submittedName>
        <fullName evidence="3">PspC domain-containing protein</fullName>
    </submittedName>
</protein>
<comment type="caution">
    <text evidence="3">The sequence shown here is derived from an EMBL/GenBank/DDBJ whole genome shotgun (WGS) entry which is preliminary data.</text>
</comment>
<evidence type="ECO:0000313" key="3">
    <source>
        <dbReference type="EMBL" id="MBC3765654.1"/>
    </source>
</evidence>
<sequence>MHPTSAKELTRGDTFVAGGICAGLARHYGWNKGGVQAAFVVGTLVFGDIPLVIYLVLWRILPKHTESAH</sequence>
<keyword evidence="4" id="KW-1185">Reference proteome</keyword>